<dbReference type="AlphaFoldDB" id="A0A6V7HDH4"/>
<dbReference type="Proteomes" id="UP000752696">
    <property type="component" value="Unassembled WGS sequence"/>
</dbReference>
<evidence type="ECO:0000313" key="1">
    <source>
        <dbReference type="EMBL" id="CAD1478046.1"/>
    </source>
</evidence>
<comment type="caution">
    <text evidence="1">The sequence shown here is derived from an EMBL/GenBank/DDBJ whole genome shotgun (WGS) entry which is preliminary data.</text>
</comment>
<proteinExistence type="predicted"/>
<dbReference type="OrthoDB" id="10371882at2759"/>
<gene>
    <name evidence="1" type="ORF">MHI_LOCUS771648</name>
</gene>
<sequence length="81" mass="9562">VMTFVTRNVENKAKYDTKKRLFNDILDKWRSNFGHIACHTKFKKKVTNYCIRFGHSLWSANQLPAQGVDSFENFLSQKSYI</sequence>
<keyword evidence="2" id="KW-1185">Reference proteome</keyword>
<name>A0A6V7HDH4_9HYME</name>
<organism evidence="1 2">
    <name type="scientific">Heterotrigona itama</name>
    <dbReference type="NCBI Taxonomy" id="395501"/>
    <lineage>
        <taxon>Eukaryota</taxon>
        <taxon>Metazoa</taxon>
        <taxon>Ecdysozoa</taxon>
        <taxon>Arthropoda</taxon>
        <taxon>Hexapoda</taxon>
        <taxon>Insecta</taxon>
        <taxon>Pterygota</taxon>
        <taxon>Neoptera</taxon>
        <taxon>Endopterygota</taxon>
        <taxon>Hymenoptera</taxon>
        <taxon>Apocrita</taxon>
        <taxon>Aculeata</taxon>
        <taxon>Apoidea</taxon>
        <taxon>Anthophila</taxon>
        <taxon>Apidae</taxon>
        <taxon>Heterotrigona</taxon>
    </lineage>
</organism>
<dbReference type="EMBL" id="CAJDYZ010010461">
    <property type="protein sequence ID" value="CAD1478046.1"/>
    <property type="molecule type" value="Genomic_DNA"/>
</dbReference>
<evidence type="ECO:0000313" key="2">
    <source>
        <dbReference type="Proteomes" id="UP000752696"/>
    </source>
</evidence>
<protein>
    <submittedName>
        <fullName evidence="1">Uncharacterized protein</fullName>
    </submittedName>
</protein>
<reference evidence="1" key="1">
    <citation type="submission" date="2020-07" db="EMBL/GenBank/DDBJ databases">
        <authorList>
            <person name="Nazaruddin N."/>
        </authorList>
    </citation>
    <scope>NUCLEOTIDE SEQUENCE</scope>
</reference>
<accession>A0A6V7HDH4</accession>
<feature type="non-terminal residue" evidence="1">
    <location>
        <position position="1"/>
    </location>
</feature>